<comment type="caution">
    <text evidence="3">The sequence shown here is derived from an EMBL/GenBank/DDBJ whole genome shotgun (WGS) entry which is preliminary data.</text>
</comment>
<evidence type="ECO:0000256" key="1">
    <source>
        <dbReference type="SAM" id="MobiDB-lite"/>
    </source>
</evidence>
<gene>
    <name evidence="3" type="ORF">EDS130_LOCUS21742</name>
</gene>
<dbReference type="PROSITE" id="PS50106">
    <property type="entry name" value="PDZ"/>
    <property type="match status" value="1"/>
</dbReference>
<feature type="region of interest" description="Disordered" evidence="1">
    <location>
        <begin position="523"/>
        <end position="556"/>
    </location>
</feature>
<dbReference type="InterPro" id="IPR041489">
    <property type="entry name" value="PDZ_6"/>
</dbReference>
<accession>A0A814RL65</accession>
<dbReference type="OrthoDB" id="10007415at2759"/>
<dbReference type="InterPro" id="IPR001478">
    <property type="entry name" value="PDZ"/>
</dbReference>
<proteinExistence type="predicted"/>
<dbReference type="EMBL" id="CAJNOJ010000111">
    <property type="protein sequence ID" value="CAF1134382.1"/>
    <property type="molecule type" value="Genomic_DNA"/>
</dbReference>
<sequence>MTVLLPNRSISMILMVPDVETPTPSSALNPEQIDRSESTRSMPVYHGTIIHVEPHSNNRNTSDLIIRIPNFQCSPSSASGTNPKLQQTIKRRAPICPVLSNLNTANNRENIRHVDLKQTQIVQSNRLTTGLRSLGRAFTHNCRSKRSASITEVIFPRSLPDVEVLNEKCETLSSSKKTVKDDTFSSTIPKMTPPKISFVKRKNLPTKKRQVSSSSSSSLSSTDMRRELKHQRLDQISTSTILTTQYTEVTKSNSPKVTSFLQGLDEDDHSAEAVHICEEDDHHEMQSSSLTYEVEQQIKAICQLVSDQPVSSVETDSLSIHRYSSISTIIPENRTEEISASDKPFTVTLPTSMEISESINRKLSSRPYRPFHIQTSILQPDISVVRIGTSNLATEIGCILPGETGFHGKQQIESILEEDSTNGIQSNDEVFTECYEVTYQLDESKRIANQSITPTQIILNPSEYRQLVTGLSETSSKQYKQIKRGNTISETVSTDRLSDIHEQSPENPTNEEIFTYNTKSENLPQVNLDPIPADQPEPTSETSSSSDHSVRHCSLNRSNSYDGYGVYVSTDMETHHEHVIQQVEKFSPGDEAGLKENDRILFINGAPVIDEDYTVVLQLIKHGSDTDTLEFDVMANDAYEEFKSQMNSIS</sequence>
<feature type="region of interest" description="Disordered" evidence="1">
    <location>
        <begin position="200"/>
        <end position="225"/>
    </location>
</feature>
<evidence type="ECO:0000313" key="3">
    <source>
        <dbReference type="EMBL" id="CAF1134382.1"/>
    </source>
</evidence>
<feature type="domain" description="PDZ" evidence="2">
    <location>
        <begin position="552"/>
        <end position="635"/>
    </location>
</feature>
<protein>
    <recommendedName>
        <fullName evidence="2">PDZ domain-containing protein</fullName>
    </recommendedName>
</protein>
<evidence type="ECO:0000313" key="4">
    <source>
        <dbReference type="Proteomes" id="UP000663852"/>
    </source>
</evidence>
<dbReference type="Gene3D" id="2.30.42.10">
    <property type="match status" value="1"/>
</dbReference>
<name>A0A814RL65_ADIRI</name>
<dbReference type="Proteomes" id="UP000663852">
    <property type="component" value="Unassembled WGS sequence"/>
</dbReference>
<feature type="compositionally biased region" description="Low complexity" evidence="1">
    <location>
        <begin position="212"/>
        <end position="221"/>
    </location>
</feature>
<evidence type="ECO:0000259" key="2">
    <source>
        <dbReference type="PROSITE" id="PS50106"/>
    </source>
</evidence>
<dbReference type="SMART" id="SM00228">
    <property type="entry name" value="PDZ"/>
    <property type="match status" value="1"/>
</dbReference>
<dbReference type="AlphaFoldDB" id="A0A814RL65"/>
<organism evidence="3 4">
    <name type="scientific">Adineta ricciae</name>
    <name type="common">Rotifer</name>
    <dbReference type="NCBI Taxonomy" id="249248"/>
    <lineage>
        <taxon>Eukaryota</taxon>
        <taxon>Metazoa</taxon>
        <taxon>Spiralia</taxon>
        <taxon>Gnathifera</taxon>
        <taxon>Rotifera</taxon>
        <taxon>Eurotatoria</taxon>
        <taxon>Bdelloidea</taxon>
        <taxon>Adinetida</taxon>
        <taxon>Adinetidae</taxon>
        <taxon>Adineta</taxon>
    </lineage>
</organism>
<reference evidence="3" key="1">
    <citation type="submission" date="2021-02" db="EMBL/GenBank/DDBJ databases">
        <authorList>
            <person name="Nowell W R."/>
        </authorList>
    </citation>
    <scope>NUCLEOTIDE SEQUENCE</scope>
</reference>
<dbReference type="InterPro" id="IPR036034">
    <property type="entry name" value="PDZ_sf"/>
</dbReference>
<feature type="region of interest" description="Disordered" evidence="1">
    <location>
        <begin position="493"/>
        <end position="512"/>
    </location>
</feature>
<dbReference type="Pfam" id="PF17820">
    <property type="entry name" value="PDZ_6"/>
    <property type="match status" value="1"/>
</dbReference>
<feature type="compositionally biased region" description="Basic residues" evidence="1">
    <location>
        <begin position="200"/>
        <end position="210"/>
    </location>
</feature>
<dbReference type="SUPFAM" id="SSF50156">
    <property type="entry name" value="PDZ domain-like"/>
    <property type="match status" value="1"/>
</dbReference>
<feature type="compositionally biased region" description="Low complexity" evidence="1">
    <location>
        <begin position="536"/>
        <end position="546"/>
    </location>
</feature>